<sequence length="61" mass="7127">MSLNDYIGKTLKPWPILVDHYTPQKQEHDTVMDFVVISFSNPIELTFVDKIESEPHILKEV</sequence>
<dbReference type="Proteomes" id="UP000188276">
    <property type="component" value="Unassembled WGS sequence"/>
</dbReference>
<reference evidence="2" key="1">
    <citation type="submission" date="2017-02" db="EMBL/GenBank/DDBJ databases">
        <authorList>
            <person name="Rodrigo-Torres L."/>
            <person name="Arahal R.D."/>
            <person name="Lucena T."/>
        </authorList>
    </citation>
    <scope>NUCLEOTIDE SEQUENCE [LARGE SCALE GENOMIC DNA]</scope>
    <source>
        <strain evidence="2">CECT 7878</strain>
    </source>
</reference>
<proteinExistence type="predicted"/>
<protein>
    <submittedName>
        <fullName evidence="1">Uncharacterized protein</fullName>
    </submittedName>
</protein>
<dbReference type="AlphaFoldDB" id="A0A1R4LAY6"/>
<dbReference type="EMBL" id="FULE01000008">
    <property type="protein sequence ID" value="SJN53547.1"/>
    <property type="molecule type" value="Genomic_DNA"/>
</dbReference>
<gene>
    <name evidence="1" type="ORF">VR7878_00375</name>
</gene>
<evidence type="ECO:0000313" key="2">
    <source>
        <dbReference type="Proteomes" id="UP000188276"/>
    </source>
</evidence>
<evidence type="ECO:0000313" key="1">
    <source>
        <dbReference type="EMBL" id="SJN53547.1"/>
    </source>
</evidence>
<accession>A0A1R4LAY6</accession>
<name>A0A1R4LAY6_VIBR1</name>
<organism evidence="1 2">
    <name type="scientific">Vibrio ruber (strain DSM 16370 / JCM 11486 / BCRC 17186 / CECT 7878 / LMG 23124 / VR1)</name>
    <dbReference type="NCBI Taxonomy" id="1123498"/>
    <lineage>
        <taxon>Bacteria</taxon>
        <taxon>Pseudomonadati</taxon>
        <taxon>Pseudomonadota</taxon>
        <taxon>Gammaproteobacteria</taxon>
        <taxon>Vibrionales</taxon>
        <taxon>Vibrionaceae</taxon>
        <taxon>Vibrio</taxon>
    </lineage>
</organism>
<keyword evidence="2" id="KW-1185">Reference proteome</keyword>